<dbReference type="PANTHER" id="PTHR33993">
    <property type="entry name" value="GLYOXALASE-RELATED"/>
    <property type="match status" value="1"/>
</dbReference>
<feature type="domain" description="VOC" evidence="1">
    <location>
        <begin position="11"/>
        <end position="123"/>
    </location>
</feature>
<dbReference type="RefSeq" id="WP_085822342.1">
    <property type="nucleotide sequence ID" value="NZ_FWFP01000004.1"/>
</dbReference>
<proteinExistence type="predicted"/>
<dbReference type="Gene3D" id="3.10.180.10">
    <property type="entry name" value="2,3-Dihydroxybiphenyl 1,2-Dioxygenase, domain 1"/>
    <property type="match status" value="1"/>
</dbReference>
<organism evidence="2 3">
    <name type="scientific">Ruegeria meonggei</name>
    <dbReference type="NCBI Taxonomy" id="1446476"/>
    <lineage>
        <taxon>Bacteria</taxon>
        <taxon>Pseudomonadati</taxon>
        <taxon>Pseudomonadota</taxon>
        <taxon>Alphaproteobacteria</taxon>
        <taxon>Rhodobacterales</taxon>
        <taxon>Roseobacteraceae</taxon>
        <taxon>Ruegeria</taxon>
    </lineage>
</organism>
<evidence type="ECO:0000313" key="3">
    <source>
        <dbReference type="Proteomes" id="UP000193778"/>
    </source>
</evidence>
<keyword evidence="3" id="KW-1185">Reference proteome</keyword>
<reference evidence="3" key="1">
    <citation type="submission" date="2017-03" db="EMBL/GenBank/DDBJ databases">
        <authorList>
            <person name="Rodrigo-Torres L."/>
            <person name="Arahal R.D."/>
            <person name="Lucena T."/>
        </authorList>
    </citation>
    <scope>NUCLEOTIDE SEQUENCE [LARGE SCALE GENOMIC DNA]</scope>
    <source>
        <strain evidence="3">CECT 8411</strain>
    </source>
</reference>
<protein>
    <submittedName>
        <fullName evidence="2">27 kDa antigen Cfp30B</fullName>
    </submittedName>
</protein>
<dbReference type="PROSITE" id="PS51819">
    <property type="entry name" value="VOC"/>
    <property type="match status" value="1"/>
</dbReference>
<dbReference type="InterPro" id="IPR037523">
    <property type="entry name" value="VOC_core"/>
</dbReference>
<dbReference type="SUPFAM" id="SSF54593">
    <property type="entry name" value="Glyoxalase/Bleomycin resistance protein/Dihydroxybiphenyl dioxygenase"/>
    <property type="match status" value="1"/>
</dbReference>
<gene>
    <name evidence="2" type="ORF">RUM8411_01823</name>
</gene>
<name>A0A1X6Z4S3_9RHOB</name>
<dbReference type="EMBL" id="FWFP01000004">
    <property type="protein sequence ID" value="SLN40456.1"/>
    <property type="molecule type" value="Genomic_DNA"/>
</dbReference>
<evidence type="ECO:0000259" key="1">
    <source>
        <dbReference type="PROSITE" id="PS51819"/>
    </source>
</evidence>
<dbReference type="CDD" id="cd07247">
    <property type="entry name" value="SgaA_N_like"/>
    <property type="match status" value="1"/>
</dbReference>
<evidence type="ECO:0000313" key="2">
    <source>
        <dbReference type="EMBL" id="SLN40456.1"/>
    </source>
</evidence>
<dbReference type="PANTHER" id="PTHR33993:SF14">
    <property type="entry name" value="GB|AAF24581.1"/>
    <property type="match status" value="1"/>
</dbReference>
<dbReference type="InterPro" id="IPR052164">
    <property type="entry name" value="Anthracycline_SecMetBiosynth"/>
</dbReference>
<dbReference type="Pfam" id="PF00903">
    <property type="entry name" value="Glyoxalase"/>
    <property type="match status" value="1"/>
</dbReference>
<accession>A0A1X6Z4S3</accession>
<dbReference type="AlphaFoldDB" id="A0A1X6Z4S3"/>
<dbReference type="Proteomes" id="UP000193778">
    <property type="component" value="Unassembled WGS sequence"/>
</dbReference>
<dbReference type="OrthoDB" id="9793039at2"/>
<sequence>MSILEMTTVGNSGWIGHSGPDQGKAKAFYQEVLGWTINDMPMQDGSSYSAAAVGETAIGGFSPMPEENGSWTIFFTVADVDASAAKAEANGAAIVQPAMDMPGVGRMATLTDPQGARFALITYESMAS</sequence>
<dbReference type="InterPro" id="IPR029068">
    <property type="entry name" value="Glyas_Bleomycin-R_OHBP_Dase"/>
</dbReference>
<dbReference type="InterPro" id="IPR004360">
    <property type="entry name" value="Glyas_Fos-R_dOase_dom"/>
</dbReference>